<dbReference type="EMBL" id="CP144691">
    <property type="protein sequence ID" value="WVY95404.1"/>
    <property type="molecule type" value="Genomic_DNA"/>
</dbReference>
<dbReference type="InterPro" id="IPR058678">
    <property type="entry name" value="ARM_PUB"/>
</dbReference>
<organism evidence="5 6">
    <name type="scientific">Vigna mungo</name>
    <name type="common">Black gram</name>
    <name type="synonym">Phaseolus mungo</name>
    <dbReference type="NCBI Taxonomy" id="3915"/>
    <lineage>
        <taxon>Eukaryota</taxon>
        <taxon>Viridiplantae</taxon>
        <taxon>Streptophyta</taxon>
        <taxon>Embryophyta</taxon>
        <taxon>Tracheophyta</taxon>
        <taxon>Spermatophyta</taxon>
        <taxon>Magnoliopsida</taxon>
        <taxon>eudicotyledons</taxon>
        <taxon>Gunneridae</taxon>
        <taxon>Pentapetalae</taxon>
        <taxon>rosids</taxon>
        <taxon>fabids</taxon>
        <taxon>Fabales</taxon>
        <taxon>Fabaceae</taxon>
        <taxon>Papilionoideae</taxon>
        <taxon>50 kb inversion clade</taxon>
        <taxon>NPAAA clade</taxon>
        <taxon>indigoferoid/millettioid clade</taxon>
        <taxon>Phaseoleae</taxon>
        <taxon>Vigna</taxon>
    </lineage>
</organism>
<dbReference type="SUPFAM" id="SSF48371">
    <property type="entry name" value="ARM repeat"/>
    <property type="match status" value="1"/>
</dbReference>
<keyword evidence="1" id="KW-0677">Repeat</keyword>
<feature type="domain" description="U-box" evidence="4">
    <location>
        <begin position="179"/>
        <end position="453"/>
    </location>
</feature>
<keyword evidence="2" id="KW-0833">Ubl conjugation pathway</keyword>
<dbReference type="FunFam" id="1.25.10.10:FF:000322">
    <property type="entry name" value="U-box domain-containing protein 4"/>
    <property type="match status" value="1"/>
</dbReference>
<dbReference type="InterPro" id="IPR011989">
    <property type="entry name" value="ARM-like"/>
</dbReference>
<evidence type="ECO:0000256" key="3">
    <source>
        <dbReference type="PROSITE-ProRule" id="PRU00259"/>
    </source>
</evidence>
<protein>
    <recommendedName>
        <fullName evidence="4">U-box domain-containing protein</fullName>
    </recommendedName>
</protein>
<accession>A0AAQ3MRA1</accession>
<dbReference type="PANTHER" id="PTHR23315">
    <property type="entry name" value="U BOX DOMAIN-CONTAINING"/>
    <property type="match status" value="1"/>
</dbReference>
<dbReference type="InterPro" id="IPR016024">
    <property type="entry name" value="ARM-type_fold"/>
</dbReference>
<evidence type="ECO:0000256" key="2">
    <source>
        <dbReference type="ARBA" id="ARBA00022786"/>
    </source>
</evidence>
<dbReference type="Gene3D" id="1.25.10.10">
    <property type="entry name" value="Leucine-rich Repeat Variant"/>
    <property type="match status" value="1"/>
</dbReference>
<evidence type="ECO:0000256" key="1">
    <source>
        <dbReference type="ARBA" id="ARBA00022737"/>
    </source>
</evidence>
<dbReference type="Pfam" id="PF25598">
    <property type="entry name" value="ARM_PUB"/>
    <property type="match status" value="1"/>
</dbReference>
<feature type="repeat" description="ARM" evidence="3">
    <location>
        <begin position="335"/>
        <end position="377"/>
    </location>
</feature>
<dbReference type="PROSITE" id="PS50176">
    <property type="entry name" value="ARM_REPEAT"/>
    <property type="match status" value="3"/>
</dbReference>
<dbReference type="PANTHER" id="PTHR23315:SF129">
    <property type="entry name" value="ARM REPEAT SUPERFAMILY PROTEIN"/>
    <property type="match status" value="1"/>
</dbReference>
<gene>
    <name evidence="5" type="ORF">V8G54_034492</name>
</gene>
<dbReference type="Proteomes" id="UP001374535">
    <property type="component" value="Chromosome 10"/>
</dbReference>
<dbReference type="AlphaFoldDB" id="A0AAQ3MRA1"/>
<dbReference type="FunFam" id="1.25.10.10:FF:000308">
    <property type="entry name" value="U-box domain-containing protein 4"/>
    <property type="match status" value="1"/>
</dbReference>
<dbReference type="SMART" id="SM00185">
    <property type="entry name" value="ARM"/>
    <property type="match status" value="6"/>
</dbReference>
<evidence type="ECO:0000313" key="6">
    <source>
        <dbReference type="Proteomes" id="UP001374535"/>
    </source>
</evidence>
<feature type="repeat" description="ARM" evidence="3">
    <location>
        <begin position="294"/>
        <end position="336"/>
    </location>
</feature>
<sequence length="547" mass="59205">MVSLEESRSNSSRFPLARSYLYHSSVSSKTQRHTGRSMRTIRSNFFQDDNSSCSFTEKSTCVSENLTDSVVDLRLGELASRNNKSLKSSPAEEDFLDLSQAFSDFSACSSDISGELQRLATLPSPECVQKNNISGEVHPEQEPEPCTGFLQRESFSTEIIESISPEDLQPTVKICIDGLQSQSVAVKRSAAAKLRLLAKNRADNRVLIAESGAVPVLVPLLRCSDPWTQEHAVTALLNLSLHEDNKMLITNAGAVKSLIYVLKTGTETSKQNAACALLSLALVEENKSSIGASGAIPPLVSLLLNGSSRGKKDALTTLYKLCSVRQNKERAVSAGAVKPLVELVAEQGSGMAEKAMVVLNSLAGIQEGKDAIVEEGGIAALVEAIEDGSVKGKEFAVLTLLQLCVDSIRNRGFLVREGGIPPLVALSQTGSVRAKHKAETLLRYLRESRQEASTSSQHIACFSFSDTAQGITYARWTMERGVFEDSTGNGNGVGPWVEYVVLAVKRLSRCMLPYQVPTYICIANHSPTSQFSSTTDCIIFAVQNFLI</sequence>
<reference evidence="5 6" key="1">
    <citation type="journal article" date="2023" name="Life. Sci Alliance">
        <title>Evolutionary insights into 3D genome organization and epigenetic landscape of Vigna mungo.</title>
        <authorList>
            <person name="Junaid A."/>
            <person name="Singh B."/>
            <person name="Bhatia S."/>
        </authorList>
    </citation>
    <scope>NUCLEOTIDE SEQUENCE [LARGE SCALE GENOMIC DNA]</scope>
    <source>
        <strain evidence="5">Urdbean</strain>
    </source>
</reference>
<evidence type="ECO:0000259" key="4">
    <source>
        <dbReference type="Pfam" id="PF25598"/>
    </source>
</evidence>
<name>A0AAQ3MRA1_VIGMU</name>
<evidence type="ECO:0000313" key="5">
    <source>
        <dbReference type="EMBL" id="WVY95404.1"/>
    </source>
</evidence>
<proteinExistence type="predicted"/>
<keyword evidence="6" id="KW-1185">Reference proteome</keyword>
<feature type="repeat" description="ARM" evidence="3">
    <location>
        <begin position="212"/>
        <end position="254"/>
    </location>
</feature>
<dbReference type="InterPro" id="IPR000225">
    <property type="entry name" value="Armadillo"/>
</dbReference>